<proteinExistence type="predicted"/>
<evidence type="ECO:0000259" key="3">
    <source>
        <dbReference type="PROSITE" id="PS50110"/>
    </source>
</evidence>
<evidence type="ECO:0000256" key="1">
    <source>
        <dbReference type="ARBA" id="ARBA00022801"/>
    </source>
</evidence>
<dbReference type="AlphaFoldDB" id="A0A1F7WSD7"/>
<dbReference type="Gene3D" id="3.60.40.10">
    <property type="entry name" value="PPM-type phosphatase domain"/>
    <property type="match status" value="1"/>
</dbReference>
<dbReference type="InterPro" id="IPR036457">
    <property type="entry name" value="PPM-type-like_dom_sf"/>
</dbReference>
<sequence>MINKQAAVKKQKILIVDDEEVFRKLLLSKLKDDYEVEVAIDGMEALEKVKYFKADLFLIDRTMPNMDGVELIKNLRQSTEFIATPIIMLTARDQVKDKVQGFAVGADDYVTKPFNLLELSSRIESFLKKSKKNKYVSTLLSTLGNDTSEADIDLLGHDLKAASTIQLNLMPSLFPVSEKFQFGAKMIPAKIVGGDFYDFIPFENDRVVICLGDVSGKGITAALLMIMIRTIIRVLLAERLSLVDICQRINAMLIRDVGMGKFVTMFIGVLNMETGCFESYVNAGHLPPYLIKKDLSVTVLDTTAPFLGAFPDIEITGDSVQLDKGDLLAIYTDGIPELEQSSNVFFGDERFLELLKKLYPLAPNEIIEKTVEELTAFSTNKSDDITLVFVKHKA</sequence>
<evidence type="ECO:0000313" key="4">
    <source>
        <dbReference type="EMBL" id="OGM05640.1"/>
    </source>
</evidence>
<feature type="modified residue" description="4-aspartylphosphate" evidence="2">
    <location>
        <position position="60"/>
    </location>
</feature>
<dbReference type="Pfam" id="PF00072">
    <property type="entry name" value="Response_reg"/>
    <property type="match status" value="1"/>
</dbReference>
<dbReference type="EMBL" id="MGFH01000106">
    <property type="protein sequence ID" value="OGM05640.1"/>
    <property type="molecule type" value="Genomic_DNA"/>
</dbReference>
<dbReference type="SUPFAM" id="SSF52172">
    <property type="entry name" value="CheY-like"/>
    <property type="match status" value="1"/>
</dbReference>
<dbReference type="GO" id="GO:0016791">
    <property type="term" value="F:phosphatase activity"/>
    <property type="evidence" value="ECO:0007669"/>
    <property type="project" value="TreeGrafter"/>
</dbReference>
<dbReference type="PANTHER" id="PTHR43156:SF2">
    <property type="entry name" value="STAGE II SPORULATION PROTEIN E"/>
    <property type="match status" value="1"/>
</dbReference>
<evidence type="ECO:0000256" key="2">
    <source>
        <dbReference type="PROSITE-ProRule" id="PRU00169"/>
    </source>
</evidence>
<dbReference type="InterPro" id="IPR011006">
    <property type="entry name" value="CheY-like_superfamily"/>
</dbReference>
<organism evidence="4 5">
    <name type="scientific">Candidatus Wallbacteria bacterium GWC2_49_35</name>
    <dbReference type="NCBI Taxonomy" id="1817813"/>
    <lineage>
        <taxon>Bacteria</taxon>
        <taxon>Candidatus Walliibacteriota</taxon>
    </lineage>
</organism>
<dbReference type="InterPro" id="IPR001932">
    <property type="entry name" value="PPM-type_phosphatase-like_dom"/>
</dbReference>
<dbReference type="Proteomes" id="UP000178735">
    <property type="component" value="Unassembled WGS sequence"/>
</dbReference>
<reference evidence="4 5" key="1">
    <citation type="journal article" date="2016" name="Nat. Commun.">
        <title>Thousands of microbial genomes shed light on interconnected biogeochemical processes in an aquifer system.</title>
        <authorList>
            <person name="Anantharaman K."/>
            <person name="Brown C.T."/>
            <person name="Hug L.A."/>
            <person name="Sharon I."/>
            <person name="Castelle C.J."/>
            <person name="Probst A.J."/>
            <person name="Thomas B.C."/>
            <person name="Singh A."/>
            <person name="Wilkins M.J."/>
            <person name="Karaoz U."/>
            <person name="Brodie E.L."/>
            <person name="Williams K.H."/>
            <person name="Hubbard S.S."/>
            <person name="Banfield J.F."/>
        </authorList>
    </citation>
    <scope>NUCLEOTIDE SEQUENCE [LARGE SCALE GENOMIC DNA]</scope>
</reference>
<accession>A0A1F7WSD7</accession>
<dbReference type="STRING" id="1817813.A2008_06535"/>
<keyword evidence="2" id="KW-0597">Phosphoprotein</keyword>
<dbReference type="GO" id="GO:0000160">
    <property type="term" value="P:phosphorelay signal transduction system"/>
    <property type="evidence" value="ECO:0007669"/>
    <property type="project" value="InterPro"/>
</dbReference>
<dbReference type="SUPFAM" id="SSF81606">
    <property type="entry name" value="PP2C-like"/>
    <property type="match status" value="1"/>
</dbReference>
<dbReference type="InterPro" id="IPR052016">
    <property type="entry name" value="Bact_Sigma-Reg"/>
</dbReference>
<dbReference type="PROSITE" id="PS50110">
    <property type="entry name" value="RESPONSE_REGULATORY"/>
    <property type="match status" value="1"/>
</dbReference>
<comment type="caution">
    <text evidence="4">The sequence shown here is derived from an EMBL/GenBank/DDBJ whole genome shotgun (WGS) entry which is preliminary data.</text>
</comment>
<dbReference type="PANTHER" id="PTHR43156">
    <property type="entry name" value="STAGE II SPORULATION PROTEIN E-RELATED"/>
    <property type="match status" value="1"/>
</dbReference>
<feature type="domain" description="Response regulatory" evidence="3">
    <location>
        <begin position="12"/>
        <end position="127"/>
    </location>
</feature>
<dbReference type="Gene3D" id="3.40.50.2300">
    <property type="match status" value="1"/>
</dbReference>
<dbReference type="CDD" id="cd17574">
    <property type="entry name" value="REC_OmpR"/>
    <property type="match status" value="1"/>
</dbReference>
<name>A0A1F7WSD7_9BACT</name>
<dbReference type="SMART" id="SM00448">
    <property type="entry name" value="REC"/>
    <property type="match status" value="1"/>
</dbReference>
<dbReference type="Pfam" id="PF07228">
    <property type="entry name" value="SpoIIE"/>
    <property type="match status" value="1"/>
</dbReference>
<gene>
    <name evidence="4" type="ORF">A2008_06535</name>
</gene>
<dbReference type="InterPro" id="IPR001789">
    <property type="entry name" value="Sig_transdc_resp-reg_receiver"/>
</dbReference>
<keyword evidence="1" id="KW-0378">Hydrolase</keyword>
<evidence type="ECO:0000313" key="5">
    <source>
        <dbReference type="Proteomes" id="UP000178735"/>
    </source>
</evidence>
<protein>
    <recommendedName>
        <fullName evidence="3">Response regulatory domain-containing protein</fullName>
    </recommendedName>
</protein>
<dbReference type="SMART" id="SM00331">
    <property type="entry name" value="PP2C_SIG"/>
    <property type="match status" value="1"/>
</dbReference>